<reference evidence="1 2" key="1">
    <citation type="submission" date="2016-10" db="EMBL/GenBank/DDBJ databases">
        <authorList>
            <person name="de Groot N.N."/>
        </authorList>
    </citation>
    <scope>NUCLEOTIDE SEQUENCE [LARGE SCALE GENOMIC DNA]</scope>
    <source>
        <strain evidence="1 2">DSM 12130</strain>
    </source>
</reference>
<accession>A0A1H0UVW0</accession>
<gene>
    <name evidence="1" type="ORF">SAMN05660330_03750</name>
</gene>
<dbReference type="OrthoDB" id="8442375at2"/>
<dbReference type="EMBL" id="FNJI01000036">
    <property type="protein sequence ID" value="SDP70195.1"/>
    <property type="molecule type" value="Genomic_DNA"/>
</dbReference>
<dbReference type="Proteomes" id="UP000199073">
    <property type="component" value="Unassembled WGS sequence"/>
</dbReference>
<keyword evidence="2" id="KW-1185">Reference proteome</keyword>
<dbReference type="RefSeq" id="WP_092225632.1">
    <property type="nucleotide sequence ID" value="NZ_FNJI01000036.1"/>
</dbReference>
<dbReference type="Gene3D" id="3.90.1530.10">
    <property type="entry name" value="Conserved hypothetical protein from pyrococcus furiosus pfu- 392566-001, ParB domain"/>
    <property type="match status" value="1"/>
</dbReference>
<sequence length="384" mass="44999">MTENTYPIFQELTSNDLLLDNIFLDPNNPRFINMSWDEVPVEKYNDESIQKEVKHKLITEFAVNKLISNMEVNGYLPIDRVIVKEFSENQYVVLEGNRRICAAKELQDKWKKNNGLVDDDIISSLSLIPCLIYTGSDSEASWIFQGLRHIMGVQEWSSFNKAKLLVNLMDEEGLNLTQVGKRFGLSAFGAGQWARGYYAFKQAKNESDYTREVDEKAYPYFQEIFSRSNAPLREWLEWNENEKKLENELNFNELLSWLYPRDDEDLEDDFDESDILGDWRKRKLKSSRDTRNLSYLLRNSSNDFEYFRTEGDLEKAYSKALQSKYEAESKKKSNPVDDVYNSLDSCLKSLDNVPFKMLKDEYQKDKLYSKLKSLKTLVDDLLES</sequence>
<proteinExistence type="predicted"/>
<protein>
    <recommendedName>
        <fullName evidence="3">ParB-like nuclease domain-containing protein</fullName>
    </recommendedName>
</protein>
<evidence type="ECO:0008006" key="3">
    <source>
        <dbReference type="Google" id="ProtNLM"/>
    </source>
</evidence>
<dbReference type="STRING" id="91360.SAMN05660330_03750"/>
<dbReference type="InterPro" id="IPR036086">
    <property type="entry name" value="ParB/Sulfiredoxin_sf"/>
</dbReference>
<evidence type="ECO:0000313" key="1">
    <source>
        <dbReference type="EMBL" id="SDP70195.1"/>
    </source>
</evidence>
<organism evidence="1 2">
    <name type="scientific">Desulforhopalus singaporensis</name>
    <dbReference type="NCBI Taxonomy" id="91360"/>
    <lineage>
        <taxon>Bacteria</taxon>
        <taxon>Pseudomonadati</taxon>
        <taxon>Thermodesulfobacteriota</taxon>
        <taxon>Desulfobulbia</taxon>
        <taxon>Desulfobulbales</taxon>
        <taxon>Desulfocapsaceae</taxon>
        <taxon>Desulforhopalus</taxon>
    </lineage>
</organism>
<evidence type="ECO:0000313" key="2">
    <source>
        <dbReference type="Proteomes" id="UP000199073"/>
    </source>
</evidence>
<dbReference type="SUPFAM" id="SSF110849">
    <property type="entry name" value="ParB/Sulfiredoxin"/>
    <property type="match status" value="1"/>
</dbReference>
<dbReference type="AlphaFoldDB" id="A0A1H0UVW0"/>
<name>A0A1H0UVW0_9BACT</name>